<dbReference type="Proteomes" id="UP000281474">
    <property type="component" value="Unassembled WGS sequence"/>
</dbReference>
<accession>A0A3L8Q2W2</accession>
<dbReference type="EMBL" id="QZEI01000011">
    <property type="protein sequence ID" value="RLV60852.1"/>
    <property type="molecule type" value="Genomic_DNA"/>
</dbReference>
<sequence>MTKSKFNIVYNGEIESGVHNWQSIGGSHYYWHPDWLHIAEDITGHKAVTSLDKDKNHNKDSVQAELTKHIEQK</sequence>
<evidence type="ECO:0000313" key="2">
    <source>
        <dbReference type="Proteomes" id="UP000281474"/>
    </source>
</evidence>
<organism evidence="1 2">
    <name type="scientific">Parashewanella curva</name>
    <dbReference type="NCBI Taxonomy" id="2338552"/>
    <lineage>
        <taxon>Bacteria</taxon>
        <taxon>Pseudomonadati</taxon>
        <taxon>Pseudomonadota</taxon>
        <taxon>Gammaproteobacteria</taxon>
        <taxon>Alteromonadales</taxon>
        <taxon>Shewanellaceae</taxon>
        <taxon>Parashewanella</taxon>
    </lineage>
</organism>
<reference evidence="1 2" key="1">
    <citation type="submission" date="2018-09" db="EMBL/GenBank/DDBJ databases">
        <title>Phylogeny of the Shewanellaceae, and recommendation for two new genera, Pseudoshewanella and Parashewanella.</title>
        <authorList>
            <person name="Wang G."/>
        </authorList>
    </citation>
    <scope>NUCLEOTIDE SEQUENCE [LARGE SCALE GENOMIC DNA]</scope>
    <source>
        <strain evidence="1 2">C51</strain>
    </source>
</reference>
<dbReference type="RefSeq" id="WP_121837934.1">
    <property type="nucleotide sequence ID" value="NZ_ML014760.1"/>
</dbReference>
<protein>
    <submittedName>
        <fullName evidence="1">Uncharacterized protein</fullName>
    </submittedName>
</protein>
<dbReference type="OrthoDB" id="5816855at2"/>
<proteinExistence type="predicted"/>
<evidence type="ECO:0000313" key="1">
    <source>
        <dbReference type="EMBL" id="RLV60852.1"/>
    </source>
</evidence>
<keyword evidence="2" id="KW-1185">Reference proteome</keyword>
<comment type="caution">
    <text evidence="1">The sequence shown here is derived from an EMBL/GenBank/DDBJ whole genome shotgun (WGS) entry which is preliminary data.</text>
</comment>
<dbReference type="AlphaFoldDB" id="A0A3L8Q2W2"/>
<gene>
    <name evidence="1" type="ORF">D5018_05130</name>
</gene>
<name>A0A3L8Q2W2_9GAMM</name>